<feature type="compositionally biased region" description="Low complexity" evidence="1">
    <location>
        <begin position="212"/>
        <end position="225"/>
    </location>
</feature>
<feature type="transmembrane region" description="Helical" evidence="2">
    <location>
        <begin position="45"/>
        <end position="68"/>
    </location>
</feature>
<feature type="region of interest" description="Disordered" evidence="1">
    <location>
        <begin position="202"/>
        <end position="225"/>
    </location>
</feature>
<name>A0ABY0TBP2_9PROT</name>
<dbReference type="InterPro" id="IPR007462">
    <property type="entry name" value="COV1-like"/>
</dbReference>
<evidence type="ECO:0000313" key="4">
    <source>
        <dbReference type="Proteomes" id="UP000183471"/>
    </source>
</evidence>
<dbReference type="PANTHER" id="PTHR31876">
    <property type="entry name" value="COV-LIKE PROTEIN 1"/>
    <property type="match status" value="1"/>
</dbReference>
<proteinExistence type="predicted"/>
<keyword evidence="2" id="KW-0472">Membrane</keyword>
<dbReference type="EMBL" id="FNKY01000001">
    <property type="protein sequence ID" value="SDQ49737.1"/>
    <property type="molecule type" value="Genomic_DNA"/>
</dbReference>
<sequence>MKRYFVTGLLIWVPLGITAWALNFLIGTMDQSLLLLPSRLHPEALVGFHIPGVGTVLTLLVVFITGLLTTNIIGQRLVLFWEGVLWRIPVVKSIYYGVKQVSDTLFSSQGEAFRKALLVQYPREGSWTIAFMTGSPGGDVVNHLKGEYVSVYVPTTPNPTSGFFLMMPKSDVIELDMSVDTALKYIISMGVVIPSNGKKPGQSQAVLLHGNSSASPASSTASDKS</sequence>
<keyword evidence="4" id="KW-1185">Reference proteome</keyword>
<reference evidence="3 4" key="1">
    <citation type="submission" date="2016-10" db="EMBL/GenBank/DDBJ databases">
        <authorList>
            <person name="Varghese N."/>
            <person name="Submissions S."/>
        </authorList>
    </citation>
    <scope>NUCLEOTIDE SEQUENCE [LARGE SCALE GENOMIC DNA]</scope>
    <source>
        <strain evidence="3 4">Nl1</strain>
    </source>
</reference>
<organism evidence="3 4">
    <name type="scientific">Nitrosospira multiformis</name>
    <dbReference type="NCBI Taxonomy" id="1231"/>
    <lineage>
        <taxon>Bacteria</taxon>
        <taxon>Pseudomonadati</taxon>
        <taxon>Pseudomonadota</taxon>
        <taxon>Betaproteobacteria</taxon>
        <taxon>Nitrosomonadales</taxon>
        <taxon>Nitrosomonadaceae</taxon>
        <taxon>Nitrosospira</taxon>
    </lineage>
</organism>
<keyword evidence="2" id="KW-1133">Transmembrane helix</keyword>
<evidence type="ECO:0000256" key="2">
    <source>
        <dbReference type="SAM" id="Phobius"/>
    </source>
</evidence>
<accession>A0ABY0TBP2</accession>
<dbReference type="PANTHER" id="PTHR31876:SF26">
    <property type="entry name" value="PROTEIN LIKE COV 2"/>
    <property type="match status" value="1"/>
</dbReference>
<evidence type="ECO:0000256" key="1">
    <source>
        <dbReference type="SAM" id="MobiDB-lite"/>
    </source>
</evidence>
<evidence type="ECO:0000313" key="3">
    <source>
        <dbReference type="EMBL" id="SDQ49737.1"/>
    </source>
</evidence>
<gene>
    <name evidence="3" type="ORF">SAMN05216402_1085</name>
</gene>
<dbReference type="RefSeq" id="WP_074631257.1">
    <property type="nucleotide sequence ID" value="NZ_FNKY01000001.1"/>
</dbReference>
<comment type="caution">
    <text evidence="3">The sequence shown here is derived from an EMBL/GenBank/DDBJ whole genome shotgun (WGS) entry which is preliminary data.</text>
</comment>
<protein>
    <submittedName>
        <fullName evidence="3">Uncharacterized membrane protein</fullName>
    </submittedName>
</protein>
<dbReference type="Pfam" id="PF04367">
    <property type="entry name" value="DUF502"/>
    <property type="match status" value="1"/>
</dbReference>
<dbReference type="Proteomes" id="UP000183471">
    <property type="component" value="Unassembled WGS sequence"/>
</dbReference>
<keyword evidence="2" id="KW-0812">Transmembrane</keyword>